<dbReference type="InterPro" id="IPR005301">
    <property type="entry name" value="MOB_kinase_act_fam"/>
</dbReference>
<evidence type="ECO:0000313" key="4">
    <source>
        <dbReference type="Proteomes" id="UP000304928"/>
    </source>
</evidence>
<feature type="compositionally biased region" description="Basic and acidic residues" evidence="2">
    <location>
        <begin position="485"/>
        <end position="521"/>
    </location>
</feature>
<dbReference type="SUPFAM" id="SSF101152">
    <property type="entry name" value="Mob1/phocein"/>
    <property type="match status" value="1"/>
</dbReference>
<feature type="binding site" evidence="1">
    <location>
        <position position="152"/>
    </location>
    <ligand>
        <name>Zn(2+)</name>
        <dbReference type="ChEBI" id="CHEBI:29105"/>
    </ligand>
</feature>
<keyword evidence="1" id="KW-0479">Metal-binding</keyword>
<feature type="compositionally biased region" description="Polar residues" evidence="2">
    <location>
        <begin position="398"/>
        <end position="422"/>
    </location>
</feature>
<feature type="compositionally biased region" description="Low complexity" evidence="2">
    <location>
        <begin position="460"/>
        <end position="471"/>
    </location>
</feature>
<dbReference type="PANTHER" id="PTHR22599">
    <property type="entry name" value="MPS ONE BINDER KINASE ACTIVATOR-LIKE MOB"/>
    <property type="match status" value="1"/>
</dbReference>
<feature type="compositionally biased region" description="Basic and acidic residues" evidence="2">
    <location>
        <begin position="359"/>
        <end position="370"/>
    </location>
</feature>
<feature type="region of interest" description="Disordered" evidence="2">
    <location>
        <begin position="291"/>
        <end position="324"/>
    </location>
</feature>
<evidence type="ECO:0000313" key="3">
    <source>
        <dbReference type="EMBL" id="THW90373.1"/>
    </source>
</evidence>
<protein>
    <submittedName>
        <fullName evidence="3">Mob1/phocein</fullName>
    </submittedName>
</protein>
<feature type="binding site" evidence="1">
    <location>
        <position position="229"/>
    </location>
    <ligand>
        <name>Zn(2+)</name>
        <dbReference type="ChEBI" id="CHEBI:29105"/>
    </ligand>
</feature>
<sequence length="552" mass="60505">MDISSHIMASPSSSPRLPSPPPIAEDQISPSAGLDSEERMLGASQKADVDASRRIRPGTKAEDMQEGPPLVELQQIDSAFQLTEHLKALHNEFTQSCRVAMDKATAQSLAQPPPGVDRGIWLYELCRFLTQKANVMAIGLFADDPPCSAATCPEMRASEWQYLCAAHEPPKSCCAIDYCCHTLDWCATALTSTKLFPSRLGLGTESLSAQAQIRKMTEVFRRVYRIFAHAWFSHRDVFWRVESKTGLYLLFKTVCDEYRLIPEDNYTIPPEAEGIETTPIATRAAPTILQRDSADSEPVGNVNLVNGNTTKRHRHTMSHDRSVSVSTVIHEEVEEDEDADQPNGHGPALLRRVETVRHNEETPARQHEEQEQQQEQEQDIPAEDPPPYPEDTAEPQPEKSQSTENEPTTNTDVEVGEASSSKPTKENEEEAGETSNYPTTDPPSYAEIASAAESTEESSAETASASASASDTIEDSTTEASSTAEESKESTEPISAEEAKPEESEIEVESEKTETTTKEPAVEAEDDAAPKPKDVAESEAADETEATKTVAD</sequence>
<dbReference type="Proteomes" id="UP000304928">
    <property type="component" value="Unassembled WGS sequence"/>
</dbReference>
<accession>A0A4S9BDK3</accession>
<proteinExistence type="predicted"/>
<keyword evidence="1" id="KW-0862">Zinc</keyword>
<feature type="compositionally biased region" description="Low complexity" evidence="2">
    <location>
        <begin position="1"/>
        <end position="16"/>
    </location>
</feature>
<gene>
    <name evidence="3" type="ORF">D6D15_04602</name>
</gene>
<comment type="caution">
    <text evidence="3">The sequence shown here is derived from an EMBL/GenBank/DDBJ whole genome shotgun (WGS) entry which is preliminary data.</text>
</comment>
<dbReference type="SMART" id="SM01388">
    <property type="entry name" value="Mob1_phocein"/>
    <property type="match status" value="1"/>
</dbReference>
<evidence type="ECO:0000256" key="1">
    <source>
        <dbReference type="PIRSR" id="PIRSR605301-1"/>
    </source>
</evidence>
<reference evidence="3 4" key="1">
    <citation type="submission" date="2018-10" db="EMBL/GenBank/DDBJ databases">
        <title>Fifty Aureobasidium pullulans genomes reveal a recombining polyextremotolerant generalist.</title>
        <authorList>
            <person name="Gostincar C."/>
            <person name="Turk M."/>
            <person name="Zajc J."/>
            <person name="Gunde-Cimerman N."/>
        </authorList>
    </citation>
    <scope>NUCLEOTIDE SEQUENCE [LARGE SCALE GENOMIC DNA]</scope>
    <source>
        <strain evidence="3 4">EXF-10507</strain>
    </source>
</reference>
<dbReference type="Pfam" id="PF03637">
    <property type="entry name" value="Mob1_phocein"/>
    <property type="match status" value="1"/>
</dbReference>
<dbReference type="EMBL" id="QZAR01000066">
    <property type="protein sequence ID" value="THW90373.1"/>
    <property type="molecule type" value="Genomic_DNA"/>
</dbReference>
<feature type="region of interest" description="Disordered" evidence="2">
    <location>
        <begin position="1"/>
        <end position="67"/>
    </location>
</feature>
<organism evidence="3 4">
    <name type="scientific">Aureobasidium pullulans</name>
    <name type="common">Black yeast</name>
    <name type="synonym">Pullularia pullulans</name>
    <dbReference type="NCBI Taxonomy" id="5580"/>
    <lineage>
        <taxon>Eukaryota</taxon>
        <taxon>Fungi</taxon>
        <taxon>Dikarya</taxon>
        <taxon>Ascomycota</taxon>
        <taxon>Pezizomycotina</taxon>
        <taxon>Dothideomycetes</taxon>
        <taxon>Dothideomycetidae</taxon>
        <taxon>Dothideales</taxon>
        <taxon>Saccotheciaceae</taxon>
        <taxon>Aureobasidium</taxon>
    </lineage>
</organism>
<evidence type="ECO:0000256" key="2">
    <source>
        <dbReference type="SAM" id="MobiDB-lite"/>
    </source>
</evidence>
<dbReference type="AlphaFoldDB" id="A0A4S9BDK3"/>
<feature type="binding site" evidence="1">
    <location>
        <position position="147"/>
    </location>
    <ligand>
        <name>Zn(2+)</name>
        <dbReference type="ChEBI" id="CHEBI:29105"/>
    </ligand>
</feature>
<dbReference type="InterPro" id="IPR036703">
    <property type="entry name" value="MOB_kinase_act_sf"/>
</dbReference>
<feature type="compositionally biased region" description="Basic and acidic residues" evidence="2">
    <location>
        <begin position="47"/>
        <end position="63"/>
    </location>
</feature>
<name>A0A4S9BDK3_AURPU</name>
<dbReference type="Gene3D" id="1.20.140.30">
    <property type="entry name" value="MOB kinase activator"/>
    <property type="match status" value="1"/>
</dbReference>
<feature type="compositionally biased region" description="Acidic residues" evidence="2">
    <location>
        <begin position="371"/>
        <end position="382"/>
    </location>
</feature>
<feature type="region of interest" description="Disordered" evidence="2">
    <location>
        <begin position="359"/>
        <end position="552"/>
    </location>
</feature>
<feature type="binding site" evidence="1">
    <location>
        <position position="234"/>
    </location>
    <ligand>
        <name>Zn(2+)</name>
        <dbReference type="ChEBI" id="CHEBI:29105"/>
    </ligand>
</feature>
<feature type="compositionally biased region" description="Low complexity" evidence="2">
    <location>
        <begin position="299"/>
        <end position="308"/>
    </location>
</feature>